<feature type="coiled-coil region" evidence="6">
    <location>
        <begin position="1173"/>
        <end position="1229"/>
    </location>
</feature>
<feature type="compositionally biased region" description="Pro residues" evidence="7">
    <location>
        <begin position="928"/>
        <end position="946"/>
    </location>
</feature>
<dbReference type="EMBL" id="JANVFU010000011">
    <property type="protein sequence ID" value="KAJ3741850.1"/>
    <property type="molecule type" value="Genomic_DNA"/>
</dbReference>
<feature type="compositionally biased region" description="Low complexity" evidence="7">
    <location>
        <begin position="211"/>
        <end position="220"/>
    </location>
</feature>
<feature type="region of interest" description="Disordered" evidence="7">
    <location>
        <begin position="168"/>
        <end position="192"/>
    </location>
</feature>
<keyword evidence="5" id="KW-0677">Repeat</keyword>
<accession>A0A9W8NVT4</accession>
<feature type="compositionally biased region" description="Pro residues" evidence="7">
    <location>
        <begin position="1313"/>
        <end position="1324"/>
    </location>
</feature>
<feature type="region of interest" description="Disordered" evidence="7">
    <location>
        <begin position="53"/>
        <end position="87"/>
    </location>
</feature>
<feature type="compositionally biased region" description="Polar residues" evidence="7">
    <location>
        <begin position="314"/>
        <end position="323"/>
    </location>
</feature>
<keyword evidence="4" id="KW-0853">WD repeat</keyword>
<comment type="caution">
    <text evidence="8">The sequence shown here is derived from an EMBL/GenBank/DDBJ whole genome shotgun (WGS) entry which is preliminary data.</text>
</comment>
<feature type="compositionally biased region" description="Low complexity" evidence="7">
    <location>
        <begin position="127"/>
        <end position="142"/>
    </location>
</feature>
<organism evidence="8 9">
    <name type="scientific">Lentinula detonsa</name>
    <dbReference type="NCBI Taxonomy" id="2804962"/>
    <lineage>
        <taxon>Eukaryota</taxon>
        <taxon>Fungi</taxon>
        <taxon>Dikarya</taxon>
        <taxon>Basidiomycota</taxon>
        <taxon>Agaricomycotina</taxon>
        <taxon>Agaricomycetes</taxon>
        <taxon>Agaricomycetidae</taxon>
        <taxon>Agaricales</taxon>
        <taxon>Marasmiineae</taxon>
        <taxon>Omphalotaceae</taxon>
        <taxon>Lentinula</taxon>
    </lineage>
</organism>
<feature type="compositionally biased region" description="Basic and acidic residues" evidence="7">
    <location>
        <begin position="959"/>
        <end position="971"/>
    </location>
</feature>
<dbReference type="PANTHER" id="PTHR15598:SF5">
    <property type="entry name" value="ENHANCER OF MRNA-DECAPPING PROTEIN 4"/>
    <property type="match status" value="1"/>
</dbReference>
<feature type="compositionally biased region" description="Low complexity" evidence="7">
    <location>
        <begin position="1272"/>
        <end position="1312"/>
    </location>
</feature>
<feature type="region of interest" description="Disordered" evidence="7">
    <location>
        <begin position="1237"/>
        <end position="1363"/>
    </location>
</feature>
<evidence type="ECO:0000256" key="3">
    <source>
        <dbReference type="ARBA" id="ARBA00022490"/>
    </source>
</evidence>
<keyword evidence="9" id="KW-1185">Reference proteome</keyword>
<feature type="region of interest" description="Disordered" evidence="7">
    <location>
        <begin position="259"/>
        <end position="368"/>
    </location>
</feature>
<feature type="compositionally biased region" description="Polar residues" evidence="7">
    <location>
        <begin position="168"/>
        <end position="178"/>
    </location>
</feature>
<feature type="region of interest" description="Disordered" evidence="7">
    <location>
        <begin position="382"/>
        <end position="475"/>
    </location>
</feature>
<gene>
    <name evidence="8" type="ORF">DFH05DRAFT_1502887</name>
</gene>
<dbReference type="InterPro" id="IPR036322">
    <property type="entry name" value="WD40_repeat_dom_sf"/>
</dbReference>
<evidence type="ECO:0000256" key="5">
    <source>
        <dbReference type="ARBA" id="ARBA00022737"/>
    </source>
</evidence>
<comment type="similarity">
    <text evidence="2">Belongs to the WD repeat EDC4 family.</text>
</comment>
<protein>
    <recommendedName>
        <fullName evidence="10">WD40 repeat-like protein</fullName>
    </recommendedName>
</protein>
<dbReference type="Proteomes" id="UP001142393">
    <property type="component" value="Unassembled WGS sequence"/>
</dbReference>
<evidence type="ECO:0000256" key="7">
    <source>
        <dbReference type="SAM" id="MobiDB-lite"/>
    </source>
</evidence>
<keyword evidence="6" id="KW-0175">Coiled coil</keyword>
<dbReference type="SUPFAM" id="SSF50978">
    <property type="entry name" value="WD40 repeat-like"/>
    <property type="match status" value="1"/>
</dbReference>
<feature type="compositionally biased region" description="Basic and acidic residues" evidence="7">
    <location>
        <begin position="978"/>
        <end position="997"/>
    </location>
</feature>
<evidence type="ECO:0008006" key="10">
    <source>
        <dbReference type="Google" id="ProtNLM"/>
    </source>
</evidence>
<feature type="compositionally biased region" description="Polar residues" evidence="7">
    <location>
        <begin position="463"/>
        <end position="475"/>
    </location>
</feature>
<name>A0A9W8NVT4_9AGAR</name>
<comment type="subcellular location">
    <subcellularLocation>
        <location evidence="1">Cytoplasm</location>
        <location evidence="1">P-body</location>
    </subcellularLocation>
</comment>
<keyword evidence="3" id="KW-0963">Cytoplasm</keyword>
<evidence type="ECO:0000313" key="9">
    <source>
        <dbReference type="Proteomes" id="UP001142393"/>
    </source>
</evidence>
<dbReference type="InterPro" id="IPR045152">
    <property type="entry name" value="EDC4-like"/>
</dbReference>
<proteinExistence type="inferred from homology"/>
<feature type="compositionally biased region" description="Polar residues" evidence="7">
    <location>
        <begin position="895"/>
        <end position="905"/>
    </location>
</feature>
<evidence type="ECO:0000256" key="2">
    <source>
        <dbReference type="ARBA" id="ARBA00009639"/>
    </source>
</evidence>
<feature type="compositionally biased region" description="Polar residues" evidence="7">
    <location>
        <begin position="1237"/>
        <end position="1271"/>
    </location>
</feature>
<evidence type="ECO:0000313" key="8">
    <source>
        <dbReference type="EMBL" id="KAJ3741850.1"/>
    </source>
</evidence>
<dbReference type="GO" id="GO:0031087">
    <property type="term" value="P:deadenylation-independent decapping of nuclear-transcribed mRNA"/>
    <property type="evidence" value="ECO:0007669"/>
    <property type="project" value="InterPro"/>
</dbReference>
<dbReference type="InterPro" id="IPR015943">
    <property type="entry name" value="WD40/YVTN_repeat-like_dom_sf"/>
</dbReference>
<feature type="region of interest" description="Disordered" evidence="7">
    <location>
        <begin position="895"/>
        <end position="999"/>
    </location>
</feature>
<feature type="compositionally biased region" description="Low complexity" evidence="7">
    <location>
        <begin position="61"/>
        <end position="79"/>
    </location>
</feature>
<feature type="region of interest" description="Disordered" evidence="7">
    <location>
        <begin position="122"/>
        <end position="142"/>
    </location>
</feature>
<dbReference type="PANTHER" id="PTHR15598">
    <property type="entry name" value="ENHANCER OF MRNA-DECAPPING PROTEIN 4"/>
    <property type="match status" value="1"/>
</dbReference>
<dbReference type="GO" id="GO:0000932">
    <property type="term" value="C:P-body"/>
    <property type="evidence" value="ECO:0007669"/>
    <property type="project" value="UniProtKB-SubCell"/>
</dbReference>
<evidence type="ECO:0000256" key="1">
    <source>
        <dbReference type="ARBA" id="ARBA00004201"/>
    </source>
</evidence>
<reference evidence="8 9" key="1">
    <citation type="journal article" date="2023" name="Proc. Natl. Acad. Sci. U.S.A.">
        <title>A global phylogenomic analysis of the shiitake genus Lentinula.</title>
        <authorList>
            <person name="Sierra-Patev S."/>
            <person name="Min B."/>
            <person name="Naranjo-Ortiz M."/>
            <person name="Looney B."/>
            <person name="Konkel Z."/>
            <person name="Slot J.C."/>
            <person name="Sakamoto Y."/>
            <person name="Steenwyk J.L."/>
            <person name="Rokas A."/>
            <person name="Carro J."/>
            <person name="Camarero S."/>
            <person name="Ferreira P."/>
            <person name="Molpeceres G."/>
            <person name="Ruiz-Duenas F.J."/>
            <person name="Serrano A."/>
            <person name="Henrissat B."/>
            <person name="Drula E."/>
            <person name="Hughes K.W."/>
            <person name="Mata J.L."/>
            <person name="Ishikawa N.K."/>
            <person name="Vargas-Isla R."/>
            <person name="Ushijima S."/>
            <person name="Smith C.A."/>
            <person name="Donoghue J."/>
            <person name="Ahrendt S."/>
            <person name="Andreopoulos W."/>
            <person name="He G."/>
            <person name="LaButti K."/>
            <person name="Lipzen A."/>
            <person name="Ng V."/>
            <person name="Riley R."/>
            <person name="Sandor L."/>
            <person name="Barry K."/>
            <person name="Martinez A.T."/>
            <person name="Xiao Y."/>
            <person name="Gibbons J.G."/>
            <person name="Terashima K."/>
            <person name="Grigoriev I.V."/>
            <person name="Hibbett D."/>
        </authorList>
    </citation>
    <scope>NUCLEOTIDE SEQUENCE [LARGE SCALE GENOMIC DNA]</scope>
    <source>
        <strain evidence="8 9">TFB7810</strain>
    </source>
</reference>
<sequence>MAEKIPSASWFARVRSRVGLSFSKSWQGLSLSTVFSSCSRSLMDNRQNSSIHELFSRGSTPPMQQPAQPQQFQLPVQGPHLPHISPGHQIDTLFQQLSAPAPDERYSADSLDNSILEAPVKSLTDEPVSSSISTSNISVPHSSAADRQSALLNLLSGATGATVAQSNVGNVGAGSQQPPQIPTPPGSAPTHNEAQGKFLLEQLMTGQPTRSSYSGSQQSSIPDTSSAPPYSGESDFRPYAQHDPAVEHARSVQASQQPNYQPYQAPYPAPISQPQNRQPSPPKSMFDFISPFDALTGSGSLKKKSQPPPSVSSTNDDSGSWTAVSGPDPKRQSVDNLLETLARAHVSPPSQPQPQPALHTGGQFDPYNEYSYSEQMQIQVPAPPLPQKQTTGAPNRAASPPRRPSPSKTQAQRNRPFESPASQQGSTANNNTNVNNRRDKESSPVPGLTSRGSIRGGKGRNIARNNTVNSPGPQTHNVIFDVSQPLHEIQAPRDYVKDTPIALVKQDPVFLPGSTIGATHWVAYAMTKGRLRIISRASGDRTLLQLPPVFSPSSSVIDMAAYGNRLAGVTMDGGFVVWEFPDIITDDTPAQILLCIGPSSHQQSALTMVKWHPKDQDTLAVASESQLCLIDLANAPALRGQVLTQADLQHIGQTFSMTSPLVAFDFDVLHYAIATLSADSTLTIWNIQDQVPYSTHKVRGEDYPSSLTFVEGGIVVGRKCGTIFQLLSMTDKVVLSTVKFSNGSSEDADMFGHACYDSRVQTLWVANSRRESMIGLRINLETVTVNGEEAIRGCFEQVLEFSGTKAAMHFVILTADSDPNGDEAYAACVASKVSPGELALAAFAVHSSGVDQILIRKEWYENALITAQAKLPLYVTSPQIPAQQSVQPEVLTNDRTQQQKTAVQNPPSPHPAPLVQEPAKNQSRPAAQQPPSPPHVASQPNPPPPVRARTPPYEDNEADVAREEARPEPKGRGKKNVNWKEREREREESVGGKDKNNSKAADAAIINESVLGQALSKEIKKTEENLHTRISRLLTKEMDKQNQRFEDARIHEQEADFARQEKILKLISSELTRNTTRVVEVAVKNEVQTSVLPSLEAITRKEVKDALNDQVGRGLVDVISQRIPVEMEKLLTRPDISGHYSHILSSQLTPMIERHIKDAVNKTLIPLYSQQSSAMHQELVRELRNELHSFKNEMTSWQSEMIRNQDSSIRELERNVRALSDQVKFMSMNLTGSALHQIQHQQPGHGSPASSVSQQSGLTQMNQPPTNHRQASLQSIQSSTSQLPPQLPSQLSLQQIPPQLPPSYSMGSQGSSYPPPPPPQPTQPQPQWYNRPIAAPQASHPAVPPPPAHPPSQSSPSIPPDQWDEMYLGVLHTQDTNKLKDLITSTDPELIIPLNGTPLVSQAVILTLVHRLSSIIGETNASEEIFRTSLWWLQRLVSILHPEDKLITDFIPRLIPNVQVSLNTTKQRLTIPIPGVPPTVDVARTISDIQETLRRKVALS</sequence>
<dbReference type="Gene3D" id="2.130.10.10">
    <property type="entry name" value="YVTN repeat-like/Quinoprotein amine dehydrogenase"/>
    <property type="match status" value="1"/>
</dbReference>
<evidence type="ECO:0000256" key="4">
    <source>
        <dbReference type="ARBA" id="ARBA00022574"/>
    </source>
</evidence>
<evidence type="ECO:0000256" key="6">
    <source>
        <dbReference type="SAM" id="Coils"/>
    </source>
</evidence>
<feature type="region of interest" description="Disordered" evidence="7">
    <location>
        <begin position="206"/>
        <end position="238"/>
    </location>
</feature>